<evidence type="ECO:0000313" key="2">
    <source>
        <dbReference type="Proteomes" id="UP000240883"/>
    </source>
</evidence>
<gene>
    <name evidence="1" type="ORF">BS50DRAFT_17748</name>
</gene>
<name>A0A2T2PA06_CORCC</name>
<accession>A0A2T2PA06</accession>
<protein>
    <submittedName>
        <fullName evidence="1">Uncharacterized protein</fullName>
    </submittedName>
</protein>
<dbReference type="AlphaFoldDB" id="A0A2T2PA06"/>
<reference evidence="1 2" key="1">
    <citation type="journal article" date="2018" name="Front. Microbiol.">
        <title>Genome-Wide Analysis of Corynespora cassiicola Leaf Fall Disease Putative Effectors.</title>
        <authorList>
            <person name="Lopez D."/>
            <person name="Ribeiro S."/>
            <person name="Label P."/>
            <person name="Fumanal B."/>
            <person name="Venisse J.S."/>
            <person name="Kohler A."/>
            <person name="de Oliveira R.R."/>
            <person name="Labutti K."/>
            <person name="Lipzen A."/>
            <person name="Lail K."/>
            <person name="Bauer D."/>
            <person name="Ohm R.A."/>
            <person name="Barry K.W."/>
            <person name="Spatafora J."/>
            <person name="Grigoriev I.V."/>
            <person name="Martin F.M."/>
            <person name="Pujade-Renaud V."/>
        </authorList>
    </citation>
    <scope>NUCLEOTIDE SEQUENCE [LARGE SCALE GENOMIC DNA]</scope>
    <source>
        <strain evidence="1 2">Philippines</strain>
    </source>
</reference>
<dbReference type="Proteomes" id="UP000240883">
    <property type="component" value="Unassembled WGS sequence"/>
</dbReference>
<dbReference type="EMBL" id="KZ678128">
    <property type="protein sequence ID" value="PSN74494.1"/>
    <property type="molecule type" value="Genomic_DNA"/>
</dbReference>
<sequence>MTRLLCGKPHYLGIIDDISTVVRISCTFCKPGNPWVVHQLHPPQHLSQLGFFPHNRLSYQGFPSVSKHVSKTCLCQNGGLRPTLLREHPMPALPSPVLPCRIALRQMCPGHQVPNFCLPSQLLGNVSNMFPLHSALRHSSHFFPFRMRAASRCRRLWGRYQLPTTLVSAIQKRFSRIQPAHRHVLSARRVLFPHCR</sequence>
<proteinExistence type="predicted"/>
<keyword evidence="2" id="KW-1185">Reference proteome</keyword>
<organism evidence="1 2">
    <name type="scientific">Corynespora cassiicola Philippines</name>
    <dbReference type="NCBI Taxonomy" id="1448308"/>
    <lineage>
        <taxon>Eukaryota</taxon>
        <taxon>Fungi</taxon>
        <taxon>Dikarya</taxon>
        <taxon>Ascomycota</taxon>
        <taxon>Pezizomycotina</taxon>
        <taxon>Dothideomycetes</taxon>
        <taxon>Pleosporomycetidae</taxon>
        <taxon>Pleosporales</taxon>
        <taxon>Corynesporascaceae</taxon>
        <taxon>Corynespora</taxon>
    </lineage>
</organism>
<evidence type="ECO:0000313" key="1">
    <source>
        <dbReference type="EMBL" id="PSN74494.1"/>
    </source>
</evidence>